<protein>
    <submittedName>
        <fullName evidence="2">HNH endonuclease</fullName>
    </submittedName>
</protein>
<dbReference type="RefSeq" id="WP_044798012.1">
    <property type="nucleotide sequence ID" value="NZ_CP014847.1"/>
</dbReference>
<accession>A0ABD6SIV3</accession>
<keyword evidence="2" id="KW-0378">Hydrolase</keyword>
<keyword evidence="2" id="KW-0255">Endonuclease</keyword>
<evidence type="ECO:0000313" key="2">
    <source>
        <dbReference type="EMBL" id="PEX47511.1"/>
    </source>
</evidence>
<keyword evidence="2" id="KW-0540">Nuclease</keyword>
<dbReference type="Pfam" id="PF01844">
    <property type="entry name" value="HNH"/>
    <property type="match status" value="1"/>
</dbReference>
<dbReference type="CDD" id="cd00085">
    <property type="entry name" value="HNHc"/>
    <property type="match status" value="1"/>
</dbReference>
<proteinExistence type="predicted"/>
<dbReference type="SMR" id="A0ABD6SIV3"/>
<evidence type="ECO:0000313" key="3">
    <source>
        <dbReference type="Proteomes" id="UP000220502"/>
    </source>
</evidence>
<comment type="caution">
    <text evidence="2">The sequence shown here is derived from an EMBL/GenBank/DDBJ whole genome shotgun (WGS) entry which is preliminary data.</text>
</comment>
<dbReference type="InterPro" id="IPR002711">
    <property type="entry name" value="HNH"/>
</dbReference>
<dbReference type="Gene3D" id="1.10.30.50">
    <property type="match status" value="1"/>
</dbReference>
<organism evidence="2 3">
    <name type="scientific">Bacillus thuringiensis</name>
    <dbReference type="NCBI Taxonomy" id="1428"/>
    <lineage>
        <taxon>Bacteria</taxon>
        <taxon>Bacillati</taxon>
        <taxon>Bacillota</taxon>
        <taxon>Bacilli</taxon>
        <taxon>Bacillales</taxon>
        <taxon>Bacillaceae</taxon>
        <taxon>Bacillus</taxon>
        <taxon>Bacillus cereus group</taxon>
    </lineage>
</organism>
<evidence type="ECO:0000259" key="1">
    <source>
        <dbReference type="SMART" id="SM00507"/>
    </source>
</evidence>
<dbReference type="Proteomes" id="UP000220502">
    <property type="component" value="Unassembled WGS sequence"/>
</dbReference>
<gene>
    <name evidence="2" type="ORF">CN461_18925</name>
</gene>
<dbReference type="SMART" id="SM00507">
    <property type="entry name" value="HNHc"/>
    <property type="match status" value="1"/>
</dbReference>
<dbReference type="EMBL" id="NTXF01000029">
    <property type="protein sequence ID" value="PEX47511.1"/>
    <property type="molecule type" value="Genomic_DNA"/>
</dbReference>
<reference evidence="2 3" key="1">
    <citation type="submission" date="2017-09" db="EMBL/GenBank/DDBJ databases">
        <title>Large-scale bioinformatics analysis of Bacillus genomes uncovers conserved roles of natural products in bacterial physiology.</title>
        <authorList>
            <consortium name="Agbiome Team Llc"/>
            <person name="Bleich R.M."/>
            <person name="Kirk G.J."/>
            <person name="Santa Maria K.C."/>
            <person name="Allen S.E."/>
            <person name="Farag S."/>
            <person name="Shank E.A."/>
            <person name="Bowers A."/>
        </authorList>
    </citation>
    <scope>NUCLEOTIDE SEQUENCE [LARGE SCALE GENOMIC DNA]</scope>
    <source>
        <strain evidence="2 3">AFS007900</strain>
    </source>
</reference>
<dbReference type="AlphaFoldDB" id="A0ABD6SIV3"/>
<dbReference type="GO" id="GO:0004519">
    <property type="term" value="F:endonuclease activity"/>
    <property type="evidence" value="ECO:0007669"/>
    <property type="project" value="UniProtKB-KW"/>
</dbReference>
<dbReference type="InterPro" id="IPR003615">
    <property type="entry name" value="HNH_nuc"/>
</dbReference>
<feature type="domain" description="HNH nuclease" evidence="1">
    <location>
        <begin position="36"/>
        <end position="93"/>
    </location>
</feature>
<name>A0ABD6SIV3_BACTU</name>
<sequence>MIHLKRPNSPSKLINEEAKLTQEFLQNGNSVWGKPYIKLALLEMSNNKCVYCECRLDEESKYMEVEHFLPKDTYPNLVVNWRNLLPSCKRCNGKKGTHDSKKEPIINPTVDTPSNHIKMFNYCLKGKDLKGKTTVDVLHLNQLDRLVYPRMLIGTKTIETVEKLLEMAENFNLNINATGRIKSRIIHGTTQLLIEAQPHSEYSATVASVLFNNEDFVKLKEIMIKCTIWNTEHQKLLSNAERNILVEPLYNCLNNKN</sequence>